<protein>
    <submittedName>
        <fullName evidence="2">Aspartate/glutamate racemase family protein</fullName>
    </submittedName>
</protein>
<dbReference type="InterPro" id="IPR052186">
    <property type="entry name" value="Hydantoin_racemase-like"/>
</dbReference>
<name>A0ABU9BAD6_9BURK</name>
<dbReference type="Proteomes" id="UP001368500">
    <property type="component" value="Unassembled WGS sequence"/>
</dbReference>
<evidence type="ECO:0000313" key="3">
    <source>
        <dbReference type="Proteomes" id="UP001368500"/>
    </source>
</evidence>
<reference evidence="2 3" key="1">
    <citation type="submission" date="2024-04" db="EMBL/GenBank/DDBJ databases">
        <title>Novel species of the genus Ideonella isolated from streams.</title>
        <authorList>
            <person name="Lu H."/>
        </authorList>
    </citation>
    <scope>NUCLEOTIDE SEQUENCE [LARGE SCALE GENOMIC DNA]</scope>
    <source>
        <strain evidence="2 3">BYS139W</strain>
    </source>
</reference>
<proteinExistence type="inferred from homology"/>
<dbReference type="Pfam" id="PF01177">
    <property type="entry name" value="Asp_Glu_race"/>
    <property type="match status" value="1"/>
</dbReference>
<evidence type="ECO:0000256" key="1">
    <source>
        <dbReference type="ARBA" id="ARBA00038414"/>
    </source>
</evidence>
<sequence length="226" mass="23441">MPKDHAPPTLYILNPNSTAAVTAGLDAALAPMRGHSHIPIVCLDLPGGPPGVQTQQDIARVTLPLLAQAQALVPSAGAFVIACFSDPGLALLREQLPRPVLGIGEAGVLTALTLGQRFGVVAILPGSIPRHHRRWAEMGVAARLAGERALGLGVTELGDRGQTLARALAVGRQLRDDDGAEVLVLGCAGMAWLREPLQQALGMPVVEPTLAAAAMALGRISWRDAA</sequence>
<dbReference type="EMBL" id="JBBUTF010000009">
    <property type="protein sequence ID" value="MEK8026581.1"/>
    <property type="molecule type" value="Genomic_DNA"/>
</dbReference>
<dbReference type="InterPro" id="IPR053714">
    <property type="entry name" value="Iso_Racemase_Enz_sf"/>
</dbReference>
<dbReference type="RefSeq" id="WP_341374367.1">
    <property type="nucleotide sequence ID" value="NZ_JBBUTF010000009.1"/>
</dbReference>
<keyword evidence="3" id="KW-1185">Reference proteome</keyword>
<accession>A0ABU9BAD6</accession>
<organism evidence="2 3">
    <name type="scientific">Pseudaquabacterium rugosum</name>
    <dbReference type="NCBI Taxonomy" id="2984194"/>
    <lineage>
        <taxon>Bacteria</taxon>
        <taxon>Pseudomonadati</taxon>
        <taxon>Pseudomonadota</taxon>
        <taxon>Betaproteobacteria</taxon>
        <taxon>Burkholderiales</taxon>
        <taxon>Sphaerotilaceae</taxon>
        <taxon>Pseudaquabacterium</taxon>
    </lineage>
</organism>
<evidence type="ECO:0000313" key="2">
    <source>
        <dbReference type="EMBL" id="MEK8026581.1"/>
    </source>
</evidence>
<comment type="similarity">
    <text evidence="1">Belongs to the HyuE racemase family.</text>
</comment>
<comment type="caution">
    <text evidence="2">The sequence shown here is derived from an EMBL/GenBank/DDBJ whole genome shotgun (WGS) entry which is preliminary data.</text>
</comment>
<gene>
    <name evidence="2" type="ORF">AACH11_11475</name>
</gene>
<dbReference type="InterPro" id="IPR015942">
    <property type="entry name" value="Asp/Glu/hydantoin_racemase"/>
</dbReference>
<dbReference type="PANTHER" id="PTHR28047">
    <property type="entry name" value="PROTEIN DCG1"/>
    <property type="match status" value="1"/>
</dbReference>
<dbReference type="PANTHER" id="PTHR28047:SF5">
    <property type="entry name" value="PROTEIN DCG1"/>
    <property type="match status" value="1"/>
</dbReference>
<dbReference type="Gene3D" id="3.40.50.12500">
    <property type="match status" value="1"/>
</dbReference>